<gene>
    <name evidence="3" type="ORF">M0R89_03715</name>
</gene>
<feature type="domain" description="DUF5817" evidence="2">
    <location>
        <begin position="122"/>
        <end position="175"/>
    </location>
</feature>
<evidence type="ECO:0000313" key="3">
    <source>
        <dbReference type="EMBL" id="UPV75183.1"/>
    </source>
</evidence>
<protein>
    <submittedName>
        <fullName evidence="3">DUF5817 domain-containing protein</fullName>
    </submittedName>
</protein>
<dbReference type="InterPro" id="IPR043855">
    <property type="entry name" value="DUF5817"/>
</dbReference>
<dbReference type="GeneID" id="72184276"/>
<dbReference type="Pfam" id="PF22798">
    <property type="entry name" value="DUF5817_CT"/>
    <property type="match status" value="1"/>
</dbReference>
<dbReference type="AlphaFoldDB" id="A0A8U0HWP0"/>
<name>A0A8U0HWP0_9EURY</name>
<organism evidence="3 4">
    <name type="scientific">Halorussus limi</name>
    <dbReference type="NCBI Taxonomy" id="2938695"/>
    <lineage>
        <taxon>Archaea</taxon>
        <taxon>Methanobacteriati</taxon>
        <taxon>Methanobacteriota</taxon>
        <taxon>Stenosarchaea group</taxon>
        <taxon>Halobacteria</taxon>
        <taxon>Halobacteriales</taxon>
        <taxon>Haladaptataceae</taxon>
        <taxon>Halorussus</taxon>
    </lineage>
</organism>
<evidence type="ECO:0000259" key="1">
    <source>
        <dbReference type="Pfam" id="PF19134"/>
    </source>
</evidence>
<dbReference type="Pfam" id="PF19134">
    <property type="entry name" value="DUF5817"/>
    <property type="match status" value="1"/>
</dbReference>
<evidence type="ECO:0000313" key="4">
    <source>
        <dbReference type="Proteomes" id="UP000830729"/>
    </source>
</evidence>
<dbReference type="KEGG" id="halx:M0R89_03715"/>
<feature type="domain" description="DUF5817" evidence="1">
    <location>
        <begin position="2"/>
        <end position="58"/>
    </location>
</feature>
<reference evidence="3 4" key="1">
    <citation type="submission" date="2022-04" db="EMBL/GenBank/DDBJ databases">
        <title>Diverse halophilic archaea isolated from saline environments.</title>
        <authorList>
            <person name="Cui H.-L."/>
        </authorList>
    </citation>
    <scope>NUCLEOTIDE SEQUENCE [LARGE SCALE GENOMIC DNA]</scope>
    <source>
        <strain evidence="3 4">XZYJT49</strain>
    </source>
</reference>
<evidence type="ECO:0000259" key="2">
    <source>
        <dbReference type="Pfam" id="PF22798"/>
    </source>
</evidence>
<dbReference type="InterPro" id="IPR053849">
    <property type="entry name" value="DUF5817_C"/>
</dbReference>
<keyword evidence="4" id="KW-1185">Reference proteome</keyword>
<dbReference type="RefSeq" id="WP_248651226.1">
    <property type="nucleotide sequence ID" value="NZ_CP096659.1"/>
</dbReference>
<sequence length="176" mass="19730">MYAVVGCSECQALKIVEGRPETTQCPRCGKRRKFERLKKFVETDDEDHAREVRSSMLANRQGEGEAFAELDSFTEMESQVENAGVSDEEYLEASGIDTDEVEAAAERVENRSASTRGTSRKDTVLAALRELDRPTEDEVVAFADEEGVPADYARDALEKLVRRGEVSESRGRYRLL</sequence>
<dbReference type="Gene3D" id="3.90.820.10">
    <property type="entry name" value="Structural Genomics, Unknown Function 30-nov-00 1gh9 Mol_id"/>
    <property type="match status" value="1"/>
</dbReference>
<proteinExistence type="predicted"/>
<dbReference type="Proteomes" id="UP000830729">
    <property type="component" value="Chromosome"/>
</dbReference>
<accession>A0A8U0HWP0</accession>
<dbReference type="EMBL" id="CP096659">
    <property type="protein sequence ID" value="UPV75183.1"/>
    <property type="molecule type" value="Genomic_DNA"/>
</dbReference>